<dbReference type="EMBL" id="VKLW01000003">
    <property type="protein sequence ID" value="TYK35160.1"/>
    <property type="molecule type" value="Genomic_DNA"/>
</dbReference>
<keyword evidence="6" id="KW-1185">Reference proteome</keyword>
<dbReference type="InterPro" id="IPR015854">
    <property type="entry name" value="ABC_transpr_LolD-like"/>
</dbReference>
<dbReference type="GO" id="GO:0016887">
    <property type="term" value="F:ATP hydrolysis activity"/>
    <property type="evidence" value="ECO:0007669"/>
    <property type="project" value="InterPro"/>
</dbReference>
<keyword evidence="3 5" id="KW-0067">ATP-binding</keyword>
<dbReference type="Pfam" id="PF00005">
    <property type="entry name" value="ABC_tran"/>
    <property type="match status" value="1"/>
</dbReference>
<gene>
    <name evidence="5" type="ORF">FNJ60_01820</name>
</gene>
<dbReference type="InterPro" id="IPR027417">
    <property type="entry name" value="P-loop_NTPase"/>
</dbReference>
<keyword evidence="2" id="KW-0547">Nucleotide-binding</keyword>
<dbReference type="GO" id="GO:0005886">
    <property type="term" value="C:plasma membrane"/>
    <property type="evidence" value="ECO:0007669"/>
    <property type="project" value="TreeGrafter"/>
</dbReference>
<dbReference type="AlphaFoldDB" id="A0A5D3FVU4"/>
<evidence type="ECO:0000256" key="3">
    <source>
        <dbReference type="ARBA" id="ARBA00022840"/>
    </source>
</evidence>
<evidence type="ECO:0000313" key="5">
    <source>
        <dbReference type="EMBL" id="TYK35160.1"/>
    </source>
</evidence>
<evidence type="ECO:0000259" key="4">
    <source>
        <dbReference type="PROSITE" id="PS50893"/>
    </source>
</evidence>
<reference evidence="5 6" key="1">
    <citation type="submission" date="2019-07" db="EMBL/GenBank/DDBJ databases">
        <title>Draft Genome Sequences of Bacteroides pyogenes Strains Isolated from the Uterus Holstein Dairy Cows with Metritis.</title>
        <authorList>
            <person name="Cunha F."/>
            <person name="Galvao K.N."/>
            <person name="Jeon S.J."/>
            <person name="Jeong K.C."/>
        </authorList>
    </citation>
    <scope>NUCLEOTIDE SEQUENCE [LARGE SCALE GENOMIC DNA]</scope>
    <source>
        <strain evidence="5 6">KG-31</strain>
    </source>
</reference>
<evidence type="ECO:0000313" key="6">
    <source>
        <dbReference type="Proteomes" id="UP000324383"/>
    </source>
</evidence>
<dbReference type="PANTHER" id="PTHR24220:SF689">
    <property type="entry name" value="LIPOPROTEIN-RELEASING SYSTEM ATP-BINDING PROTEIN LOLD"/>
    <property type="match status" value="1"/>
</dbReference>
<dbReference type="Proteomes" id="UP000324383">
    <property type="component" value="Unassembled WGS sequence"/>
</dbReference>
<dbReference type="InterPro" id="IPR017871">
    <property type="entry name" value="ABC_transporter-like_CS"/>
</dbReference>
<comment type="caution">
    <text evidence="5">The sequence shown here is derived from an EMBL/GenBank/DDBJ whole genome shotgun (WGS) entry which is preliminary data.</text>
</comment>
<proteinExistence type="inferred from homology"/>
<accession>A0A5D3FVU4</accession>
<dbReference type="InterPro" id="IPR003439">
    <property type="entry name" value="ABC_transporter-like_ATP-bd"/>
</dbReference>
<dbReference type="RefSeq" id="WP_148726495.1">
    <property type="nucleotide sequence ID" value="NZ_CP197398.1"/>
</dbReference>
<dbReference type="GO" id="GO:0005524">
    <property type="term" value="F:ATP binding"/>
    <property type="evidence" value="ECO:0007669"/>
    <property type="project" value="UniProtKB-KW"/>
</dbReference>
<comment type="similarity">
    <text evidence="1">Belongs to the ABC transporter superfamily.</text>
</comment>
<evidence type="ECO:0000256" key="2">
    <source>
        <dbReference type="ARBA" id="ARBA00022741"/>
    </source>
</evidence>
<feature type="domain" description="ABC transporter" evidence="4">
    <location>
        <begin position="4"/>
        <end position="213"/>
    </location>
</feature>
<dbReference type="PROSITE" id="PS00211">
    <property type="entry name" value="ABC_TRANSPORTER_1"/>
    <property type="match status" value="1"/>
</dbReference>
<evidence type="ECO:0000256" key="1">
    <source>
        <dbReference type="ARBA" id="ARBA00005417"/>
    </source>
</evidence>
<organism evidence="5 6">
    <name type="scientific">Bacteroides pyogenes</name>
    <dbReference type="NCBI Taxonomy" id="310300"/>
    <lineage>
        <taxon>Bacteria</taxon>
        <taxon>Pseudomonadati</taxon>
        <taxon>Bacteroidota</taxon>
        <taxon>Bacteroidia</taxon>
        <taxon>Bacteroidales</taxon>
        <taxon>Bacteroidaceae</taxon>
        <taxon>Bacteroides</taxon>
    </lineage>
</organism>
<sequence>MNSIHLRQTLPEVFADRNSIHSDIWHRDFTFRKGETYLIEAASGTGKSSLCSYIYGYRNDYQGIICFDESNIKSYTVEQWCNIRKHSISMLFQDLRLFSELTAFENIQLKNKLTGWKKKREILSLFETLRIGDKIHVKAGKLSFGQQQRVAFIRSLCQPFDFIFLDEPTSHLDDENSEIMKEIVLSEAGKQKAGIVITSIGKHPELPYGQKVLL</sequence>
<dbReference type="GO" id="GO:0022857">
    <property type="term" value="F:transmembrane transporter activity"/>
    <property type="evidence" value="ECO:0007669"/>
    <property type="project" value="TreeGrafter"/>
</dbReference>
<dbReference type="PANTHER" id="PTHR24220">
    <property type="entry name" value="IMPORT ATP-BINDING PROTEIN"/>
    <property type="match status" value="1"/>
</dbReference>
<protein>
    <submittedName>
        <fullName evidence="5">ATP-binding cassette domain-containing protein</fullName>
    </submittedName>
</protein>
<dbReference type="Gene3D" id="3.40.50.300">
    <property type="entry name" value="P-loop containing nucleotide triphosphate hydrolases"/>
    <property type="match status" value="1"/>
</dbReference>
<name>A0A5D3FVU4_9BACE</name>
<dbReference type="PROSITE" id="PS50893">
    <property type="entry name" value="ABC_TRANSPORTER_2"/>
    <property type="match status" value="1"/>
</dbReference>
<dbReference type="SUPFAM" id="SSF52540">
    <property type="entry name" value="P-loop containing nucleoside triphosphate hydrolases"/>
    <property type="match status" value="1"/>
</dbReference>